<feature type="transmembrane region" description="Helical" evidence="1">
    <location>
        <begin position="87"/>
        <end position="108"/>
    </location>
</feature>
<dbReference type="EMBL" id="JAULBC010000003">
    <property type="protein sequence ID" value="MEX6688319.1"/>
    <property type="molecule type" value="Genomic_DNA"/>
</dbReference>
<evidence type="ECO:0000256" key="1">
    <source>
        <dbReference type="SAM" id="Phobius"/>
    </source>
</evidence>
<keyword evidence="1" id="KW-1133">Transmembrane helix</keyword>
<feature type="transmembrane region" description="Helical" evidence="1">
    <location>
        <begin position="128"/>
        <end position="148"/>
    </location>
</feature>
<sequence>MKITTRQKEGQNWISRYKLYQFPFWLLYNYIWWVVAVGDPVVVMKNLLFTPYSIKFSFYVVFQTIAVCINLYYLLPKYLAKGRYALYISYLLLITLATSVIIVSGYFFSAFLSGRPISNLYGKNASFFSFFSTALPSTMASMTLALSIKLTKNWIQTQRHQQLLEKEKLETELKFLKYQFNPHFLFNSINSIFFLIHKNPDKASDSLAKFSDLLRHQLYECNDNQILLDKEISYLHNFIELEKLRQNDRLRIDFQLTGYHAKPLAIAPFILMTFVENAFKHVSKHTDEVNWIAIRLHIDQTHLLHFTVSNSTSPNASGDVVDYGGIGLHNVQRRLDLIYPGKYNLKINNDGSRFDIELLLQTEEAVSGDGIQLKPDLALAI</sequence>
<reference evidence="3 4" key="1">
    <citation type="submission" date="2023-07" db="EMBL/GenBank/DDBJ databases">
        <authorList>
            <person name="Lian W.-H."/>
        </authorList>
    </citation>
    <scope>NUCLEOTIDE SEQUENCE [LARGE SCALE GENOMIC DNA]</scope>
    <source>
        <strain evidence="3 4">SYSU DXS3180</strain>
    </source>
</reference>
<keyword evidence="3" id="KW-0808">Transferase</keyword>
<dbReference type="GO" id="GO:0016301">
    <property type="term" value="F:kinase activity"/>
    <property type="evidence" value="ECO:0007669"/>
    <property type="project" value="UniProtKB-KW"/>
</dbReference>
<dbReference type="InterPro" id="IPR050640">
    <property type="entry name" value="Bact_2-comp_sensor_kinase"/>
</dbReference>
<dbReference type="PANTHER" id="PTHR34220">
    <property type="entry name" value="SENSOR HISTIDINE KINASE YPDA"/>
    <property type="match status" value="1"/>
</dbReference>
<feature type="transmembrane region" description="Helical" evidence="1">
    <location>
        <begin position="56"/>
        <end position="75"/>
    </location>
</feature>
<evidence type="ECO:0000259" key="2">
    <source>
        <dbReference type="Pfam" id="PF06580"/>
    </source>
</evidence>
<dbReference type="InterPro" id="IPR010559">
    <property type="entry name" value="Sig_transdc_His_kin_internal"/>
</dbReference>
<name>A0ABV3ZGK5_9BACT</name>
<comment type="caution">
    <text evidence="3">The sequence shown here is derived from an EMBL/GenBank/DDBJ whole genome shotgun (WGS) entry which is preliminary data.</text>
</comment>
<keyword evidence="4" id="KW-1185">Reference proteome</keyword>
<dbReference type="InterPro" id="IPR036890">
    <property type="entry name" value="HATPase_C_sf"/>
</dbReference>
<gene>
    <name evidence="3" type="ORF">QTN47_12470</name>
</gene>
<organism evidence="3 4">
    <name type="scientific">Danxiaibacter flavus</name>
    <dbReference type="NCBI Taxonomy" id="3049108"/>
    <lineage>
        <taxon>Bacteria</taxon>
        <taxon>Pseudomonadati</taxon>
        <taxon>Bacteroidota</taxon>
        <taxon>Chitinophagia</taxon>
        <taxon>Chitinophagales</taxon>
        <taxon>Chitinophagaceae</taxon>
        <taxon>Danxiaibacter</taxon>
    </lineage>
</organism>
<keyword evidence="1" id="KW-0472">Membrane</keyword>
<evidence type="ECO:0000313" key="4">
    <source>
        <dbReference type="Proteomes" id="UP001560573"/>
    </source>
</evidence>
<dbReference type="Pfam" id="PF06580">
    <property type="entry name" value="His_kinase"/>
    <property type="match status" value="1"/>
</dbReference>
<evidence type="ECO:0000313" key="3">
    <source>
        <dbReference type="EMBL" id="MEX6688319.1"/>
    </source>
</evidence>
<dbReference type="RefSeq" id="WP_369329728.1">
    <property type="nucleotide sequence ID" value="NZ_JAULBC010000003.1"/>
</dbReference>
<feature type="transmembrane region" description="Helical" evidence="1">
    <location>
        <begin position="20"/>
        <end position="36"/>
    </location>
</feature>
<dbReference type="Proteomes" id="UP001560573">
    <property type="component" value="Unassembled WGS sequence"/>
</dbReference>
<protein>
    <submittedName>
        <fullName evidence="3">Histidine kinase</fullName>
    </submittedName>
</protein>
<keyword evidence="1" id="KW-0812">Transmembrane</keyword>
<proteinExistence type="predicted"/>
<dbReference type="Gene3D" id="3.30.565.10">
    <property type="entry name" value="Histidine kinase-like ATPase, C-terminal domain"/>
    <property type="match status" value="1"/>
</dbReference>
<keyword evidence="3" id="KW-0418">Kinase</keyword>
<feature type="domain" description="Signal transduction histidine kinase internal region" evidence="2">
    <location>
        <begin position="171"/>
        <end position="250"/>
    </location>
</feature>
<dbReference type="PANTHER" id="PTHR34220:SF7">
    <property type="entry name" value="SENSOR HISTIDINE KINASE YPDA"/>
    <property type="match status" value="1"/>
</dbReference>
<accession>A0ABV3ZGK5</accession>